<proteinExistence type="inferred from homology"/>
<evidence type="ECO:0000256" key="1">
    <source>
        <dbReference type="ARBA" id="ARBA00004141"/>
    </source>
</evidence>
<feature type="transmembrane region" description="Helical" evidence="6">
    <location>
        <begin position="128"/>
        <end position="148"/>
    </location>
</feature>
<reference evidence="8 9" key="1">
    <citation type="journal article" date="2016" name="Nat. Commun.">
        <title>Thousands of microbial genomes shed light on interconnected biogeochemical processes in an aquifer system.</title>
        <authorList>
            <person name="Anantharaman K."/>
            <person name="Brown C.T."/>
            <person name="Hug L.A."/>
            <person name="Sharon I."/>
            <person name="Castelle C.J."/>
            <person name="Probst A.J."/>
            <person name="Thomas B.C."/>
            <person name="Singh A."/>
            <person name="Wilkins M.J."/>
            <person name="Karaoz U."/>
            <person name="Brodie E.L."/>
            <person name="Williams K.H."/>
            <person name="Hubbard S.S."/>
            <person name="Banfield J.F."/>
        </authorList>
    </citation>
    <scope>NUCLEOTIDE SEQUENCE [LARGE SCALE GENOMIC DNA]</scope>
</reference>
<keyword evidence="4 6" id="KW-1133">Transmembrane helix</keyword>
<evidence type="ECO:0000256" key="4">
    <source>
        <dbReference type="ARBA" id="ARBA00022989"/>
    </source>
</evidence>
<dbReference type="EMBL" id="MFSP01000171">
    <property type="protein sequence ID" value="OGI62666.1"/>
    <property type="molecule type" value="Genomic_DNA"/>
</dbReference>
<protein>
    <submittedName>
        <fullName evidence="8">Multidrug DMT transporter permease</fullName>
    </submittedName>
</protein>
<organism evidence="8 9">
    <name type="scientific">Candidatus Muproteobacteria bacterium RBG_16_60_9</name>
    <dbReference type="NCBI Taxonomy" id="1817755"/>
    <lineage>
        <taxon>Bacteria</taxon>
        <taxon>Pseudomonadati</taxon>
        <taxon>Pseudomonadota</taxon>
        <taxon>Candidatus Muproteobacteria</taxon>
    </lineage>
</organism>
<keyword evidence="5 6" id="KW-0472">Membrane</keyword>
<evidence type="ECO:0000313" key="9">
    <source>
        <dbReference type="Proteomes" id="UP000179076"/>
    </source>
</evidence>
<comment type="similarity">
    <text evidence="2">Belongs to the EamA transporter family.</text>
</comment>
<dbReference type="Proteomes" id="UP000179076">
    <property type="component" value="Unassembled WGS sequence"/>
</dbReference>
<dbReference type="SUPFAM" id="SSF103481">
    <property type="entry name" value="Multidrug resistance efflux transporter EmrE"/>
    <property type="match status" value="2"/>
</dbReference>
<dbReference type="AlphaFoldDB" id="A0A1F6UZJ6"/>
<comment type="caution">
    <text evidence="8">The sequence shown here is derived from an EMBL/GenBank/DDBJ whole genome shotgun (WGS) entry which is preliminary data.</text>
</comment>
<dbReference type="InterPro" id="IPR000620">
    <property type="entry name" value="EamA_dom"/>
</dbReference>
<dbReference type="PANTHER" id="PTHR32322:SF2">
    <property type="entry name" value="EAMA DOMAIN-CONTAINING PROTEIN"/>
    <property type="match status" value="1"/>
</dbReference>
<evidence type="ECO:0000256" key="6">
    <source>
        <dbReference type="SAM" id="Phobius"/>
    </source>
</evidence>
<feature type="transmembrane region" description="Helical" evidence="6">
    <location>
        <begin position="274"/>
        <end position="292"/>
    </location>
</feature>
<accession>A0A1F6UZJ6</accession>
<evidence type="ECO:0000313" key="8">
    <source>
        <dbReference type="EMBL" id="OGI62666.1"/>
    </source>
</evidence>
<feature type="domain" description="EamA" evidence="7">
    <location>
        <begin position="155"/>
        <end position="291"/>
    </location>
</feature>
<name>A0A1F6UZJ6_9PROT</name>
<comment type="subcellular location">
    <subcellularLocation>
        <location evidence="1">Membrane</location>
        <topology evidence="1">Multi-pass membrane protein</topology>
    </subcellularLocation>
</comment>
<gene>
    <name evidence="8" type="ORF">A2W18_02845</name>
</gene>
<evidence type="ECO:0000256" key="2">
    <source>
        <dbReference type="ARBA" id="ARBA00007362"/>
    </source>
</evidence>
<feature type="transmembrane region" description="Helical" evidence="6">
    <location>
        <begin position="218"/>
        <end position="242"/>
    </location>
</feature>
<evidence type="ECO:0000256" key="5">
    <source>
        <dbReference type="ARBA" id="ARBA00023136"/>
    </source>
</evidence>
<dbReference type="InterPro" id="IPR037185">
    <property type="entry name" value="EmrE-like"/>
</dbReference>
<feature type="transmembrane region" description="Helical" evidence="6">
    <location>
        <begin position="35"/>
        <end position="56"/>
    </location>
</feature>
<feature type="domain" description="EamA" evidence="7">
    <location>
        <begin position="12"/>
        <end position="142"/>
    </location>
</feature>
<dbReference type="GO" id="GO:0016020">
    <property type="term" value="C:membrane"/>
    <property type="evidence" value="ECO:0007669"/>
    <property type="project" value="UniProtKB-SubCell"/>
</dbReference>
<dbReference type="InterPro" id="IPR050638">
    <property type="entry name" value="AA-Vitamin_Transporters"/>
</dbReference>
<keyword evidence="3 6" id="KW-0812">Transmembrane</keyword>
<feature type="transmembrane region" description="Helical" evidence="6">
    <location>
        <begin position="68"/>
        <end position="89"/>
    </location>
</feature>
<dbReference type="PANTHER" id="PTHR32322">
    <property type="entry name" value="INNER MEMBRANE TRANSPORTER"/>
    <property type="match status" value="1"/>
</dbReference>
<feature type="transmembrane region" description="Helical" evidence="6">
    <location>
        <begin position="249"/>
        <end position="268"/>
    </location>
</feature>
<evidence type="ECO:0000259" key="7">
    <source>
        <dbReference type="Pfam" id="PF00892"/>
    </source>
</evidence>
<evidence type="ECO:0000256" key="3">
    <source>
        <dbReference type="ARBA" id="ARBA00022692"/>
    </source>
</evidence>
<dbReference type="Pfam" id="PF00892">
    <property type="entry name" value="EamA"/>
    <property type="match status" value="2"/>
</dbReference>
<feature type="transmembrane region" description="Helical" evidence="6">
    <location>
        <begin position="154"/>
        <end position="176"/>
    </location>
</feature>
<sequence>MDRQPLDATAFSLMTLLCFLWGVQQVVVKLTAPYISLVMQGGVRSLLATVLVFVWAHARGIPLFQRDATLRPGLLAGILFGIEFVFIYAGLGHTTASRMVVFLYLAPPLTALGLTLFVPGEHLSLRQWFGVLVSFGGILLAFSEGFFAERESTWLGDLFGVCAALSWAATTVVVRGSALAQASATKTLLYQLAVASAILLVGSKLLGEPGVIAVTPWVVASIVYQGAIVAFASFLVWFWLLTRYLATRLSAFSFLAPLFGVLAGVVILSEPLSPLFAVAAVLVATGIVLVNLSSTRQPSPT</sequence>
<feature type="transmembrane region" description="Helical" evidence="6">
    <location>
        <begin position="101"/>
        <end position="119"/>
    </location>
</feature>